<dbReference type="Pfam" id="PF12536">
    <property type="entry name" value="DUF3734"/>
    <property type="match status" value="1"/>
</dbReference>
<feature type="region of interest" description="Disordered" evidence="5">
    <location>
        <begin position="1"/>
        <end position="56"/>
    </location>
</feature>
<dbReference type="KEGG" id="mos:AXE82_05325"/>
<evidence type="ECO:0000313" key="7">
    <source>
        <dbReference type="EMBL" id="STY96625.1"/>
    </source>
</evidence>
<feature type="short sequence motif" description="GXSXG" evidence="4">
    <location>
        <begin position="100"/>
        <end position="104"/>
    </location>
</feature>
<dbReference type="Pfam" id="PF01734">
    <property type="entry name" value="Patatin"/>
    <property type="match status" value="1"/>
</dbReference>
<sequence length="475" mass="54549">MDDKIIMSTRKTIPTPSQPPKPSPDIKPSPDNLSPLKAIEPPNPNPNQLTPQGTPPLKELVKQYDSVSLLLQGGGALGAYQAGIYEGLHKQGIKIDRISGISIGALNTAIIAGNRPENRLAALQGFWNTITHRNYTPAGMNIYRQTANELDKLSKIDMVSHFMPWIFENGFLKQQLRVMESTTEAWQTMIEGQRGFFKPRYFVPYDTTPNHLSYYTTDKLRETLERYCDLKLVNDVNRMKVSVSAVNVRNGNFAIFSNENEELHYDHFIASGALPPGFPAVEIDGEYYWDGGLVSNTPLNEILSHEEHLKQLIFQVDLWNAKGTVPENMMEIDERIKDIQYSSKTRMVTDFMAQKLRYTRLIKELLEIIDNEAKVDKVEELCVNKAREMTEVGVKNVIHLIYHKKTYERGYKDYEFSASTMREHWESGLQDIENTFRHPDWFMLPKTDDIFVTHDIHQKRKKLAQVSTLLKNLED</sequence>
<dbReference type="GO" id="GO:0016787">
    <property type="term" value="F:hydrolase activity"/>
    <property type="evidence" value="ECO:0007669"/>
    <property type="project" value="UniProtKB-UniRule"/>
</dbReference>
<gene>
    <name evidence="7" type="ORF">NCTC10465_00388</name>
</gene>
<feature type="domain" description="PNPLA" evidence="6">
    <location>
        <begin position="69"/>
        <end position="303"/>
    </location>
</feature>
<evidence type="ECO:0000256" key="1">
    <source>
        <dbReference type="ARBA" id="ARBA00022801"/>
    </source>
</evidence>
<dbReference type="InterPro" id="IPR021095">
    <property type="entry name" value="DUF3734"/>
</dbReference>
<accession>A0A378Q7H9</accession>
<dbReference type="InterPro" id="IPR016035">
    <property type="entry name" value="Acyl_Trfase/lysoPLipase"/>
</dbReference>
<evidence type="ECO:0000256" key="2">
    <source>
        <dbReference type="ARBA" id="ARBA00022963"/>
    </source>
</evidence>
<dbReference type="Proteomes" id="UP000255230">
    <property type="component" value="Unassembled WGS sequence"/>
</dbReference>
<evidence type="ECO:0000256" key="3">
    <source>
        <dbReference type="ARBA" id="ARBA00023098"/>
    </source>
</evidence>
<dbReference type="InterPro" id="IPR002641">
    <property type="entry name" value="PNPLA_dom"/>
</dbReference>
<organism evidence="7 8">
    <name type="scientific">Faucicola osloensis</name>
    <name type="common">Moraxella osloensis</name>
    <dbReference type="NCBI Taxonomy" id="34062"/>
    <lineage>
        <taxon>Bacteria</taxon>
        <taxon>Pseudomonadati</taxon>
        <taxon>Pseudomonadota</taxon>
        <taxon>Gammaproteobacteria</taxon>
        <taxon>Moraxellales</taxon>
        <taxon>Moraxellaceae</taxon>
        <taxon>Faucicola</taxon>
    </lineage>
</organism>
<keyword evidence="3 4" id="KW-0443">Lipid metabolism</keyword>
<protein>
    <submittedName>
        <fullName evidence="7">Patatin phospholipase</fullName>
    </submittedName>
</protein>
<feature type="compositionally biased region" description="Low complexity" evidence="5">
    <location>
        <begin position="46"/>
        <end position="56"/>
    </location>
</feature>
<keyword evidence="8" id="KW-1185">Reference proteome</keyword>
<dbReference type="AlphaFoldDB" id="A0A378Q7H9"/>
<name>A0A378Q7H9_FAUOS</name>
<evidence type="ECO:0000256" key="5">
    <source>
        <dbReference type="SAM" id="MobiDB-lite"/>
    </source>
</evidence>
<dbReference type="Gene3D" id="3.40.1090.10">
    <property type="entry name" value="Cytosolic phospholipase A2 catalytic domain"/>
    <property type="match status" value="1"/>
</dbReference>
<dbReference type="PROSITE" id="PS51635">
    <property type="entry name" value="PNPLA"/>
    <property type="match status" value="1"/>
</dbReference>
<feature type="compositionally biased region" description="Pro residues" evidence="5">
    <location>
        <begin position="16"/>
        <end position="27"/>
    </location>
</feature>
<dbReference type="InterPro" id="IPR050301">
    <property type="entry name" value="NTE"/>
</dbReference>
<evidence type="ECO:0000259" key="6">
    <source>
        <dbReference type="PROSITE" id="PS51635"/>
    </source>
</evidence>
<evidence type="ECO:0000313" key="8">
    <source>
        <dbReference type="Proteomes" id="UP000255230"/>
    </source>
</evidence>
<feature type="short sequence motif" description="GXGXXG" evidence="4">
    <location>
        <begin position="73"/>
        <end position="78"/>
    </location>
</feature>
<feature type="short sequence motif" description="DGA/G" evidence="4">
    <location>
        <begin position="290"/>
        <end position="292"/>
    </location>
</feature>
<dbReference type="SUPFAM" id="SSF52151">
    <property type="entry name" value="FabD/lysophospholipase-like"/>
    <property type="match status" value="1"/>
</dbReference>
<dbReference type="GO" id="GO:0016042">
    <property type="term" value="P:lipid catabolic process"/>
    <property type="evidence" value="ECO:0007669"/>
    <property type="project" value="UniProtKB-UniRule"/>
</dbReference>
<proteinExistence type="predicted"/>
<evidence type="ECO:0000256" key="4">
    <source>
        <dbReference type="PROSITE-ProRule" id="PRU01161"/>
    </source>
</evidence>
<keyword evidence="1 4" id="KW-0378">Hydrolase</keyword>
<keyword evidence="2 4" id="KW-0442">Lipid degradation</keyword>
<dbReference type="EMBL" id="UGPY01000001">
    <property type="protein sequence ID" value="STY96625.1"/>
    <property type="molecule type" value="Genomic_DNA"/>
</dbReference>
<feature type="active site" description="Nucleophile" evidence="4">
    <location>
        <position position="102"/>
    </location>
</feature>
<dbReference type="PANTHER" id="PTHR14226">
    <property type="entry name" value="NEUROPATHY TARGET ESTERASE/SWISS CHEESE D.MELANOGASTER"/>
    <property type="match status" value="1"/>
</dbReference>
<feature type="active site" description="Proton acceptor" evidence="4">
    <location>
        <position position="290"/>
    </location>
</feature>
<dbReference type="PANTHER" id="PTHR14226:SF57">
    <property type="entry name" value="BLR7027 PROTEIN"/>
    <property type="match status" value="1"/>
</dbReference>
<reference evidence="7 8" key="1">
    <citation type="submission" date="2018-06" db="EMBL/GenBank/DDBJ databases">
        <authorList>
            <consortium name="Pathogen Informatics"/>
            <person name="Doyle S."/>
        </authorList>
    </citation>
    <scope>NUCLEOTIDE SEQUENCE [LARGE SCALE GENOMIC DNA]</scope>
    <source>
        <strain evidence="7 8">NCTC10465</strain>
    </source>
</reference>